<evidence type="ECO:0000313" key="1">
    <source>
        <dbReference type="EMBL" id="KAF2495512.1"/>
    </source>
</evidence>
<proteinExistence type="predicted"/>
<organism evidence="1 2">
    <name type="scientific">Lophium mytilinum</name>
    <dbReference type="NCBI Taxonomy" id="390894"/>
    <lineage>
        <taxon>Eukaryota</taxon>
        <taxon>Fungi</taxon>
        <taxon>Dikarya</taxon>
        <taxon>Ascomycota</taxon>
        <taxon>Pezizomycotina</taxon>
        <taxon>Dothideomycetes</taxon>
        <taxon>Pleosporomycetidae</taxon>
        <taxon>Mytilinidiales</taxon>
        <taxon>Mytilinidiaceae</taxon>
        <taxon>Lophium</taxon>
    </lineage>
</organism>
<protein>
    <submittedName>
        <fullName evidence="1">Uncharacterized protein</fullName>
    </submittedName>
</protein>
<dbReference type="EMBL" id="MU004189">
    <property type="protein sequence ID" value="KAF2495512.1"/>
    <property type="molecule type" value="Genomic_DNA"/>
</dbReference>
<dbReference type="AlphaFoldDB" id="A0A6A6QTQ6"/>
<dbReference type="OrthoDB" id="4424523at2759"/>
<keyword evidence="2" id="KW-1185">Reference proteome</keyword>
<gene>
    <name evidence="1" type="ORF">BU16DRAFT_391586</name>
</gene>
<dbReference type="Proteomes" id="UP000799750">
    <property type="component" value="Unassembled WGS sequence"/>
</dbReference>
<name>A0A6A6QTQ6_9PEZI</name>
<evidence type="ECO:0000313" key="2">
    <source>
        <dbReference type="Proteomes" id="UP000799750"/>
    </source>
</evidence>
<sequence>MSTSPPSMRESSATRDIRARLRSLKHNKWGFIIYRCTYTSDSAWNLLMERLHEGAREALEESDSLDLLAMLDLTVRDDQSRFDGATKDEVRKHFLEWTKSKDAAAEQPDDAVKAFLNDPAGGMNGLTARYQFPIYVDEDAMRSVSEALPPWRWKDGYVVMIHSSWEMLDPETFNYEEEGLVRGEDDPSDEGEESIEGCKLEDVGWMKANVSDLVPDKYSLLKDPGNWESWYVRPPGVWHS</sequence>
<accession>A0A6A6QTQ6</accession>
<reference evidence="1" key="1">
    <citation type="journal article" date="2020" name="Stud. Mycol.">
        <title>101 Dothideomycetes genomes: a test case for predicting lifestyles and emergence of pathogens.</title>
        <authorList>
            <person name="Haridas S."/>
            <person name="Albert R."/>
            <person name="Binder M."/>
            <person name="Bloem J."/>
            <person name="Labutti K."/>
            <person name="Salamov A."/>
            <person name="Andreopoulos B."/>
            <person name="Baker S."/>
            <person name="Barry K."/>
            <person name="Bills G."/>
            <person name="Bluhm B."/>
            <person name="Cannon C."/>
            <person name="Castanera R."/>
            <person name="Culley D."/>
            <person name="Daum C."/>
            <person name="Ezra D."/>
            <person name="Gonzalez J."/>
            <person name="Henrissat B."/>
            <person name="Kuo A."/>
            <person name="Liang C."/>
            <person name="Lipzen A."/>
            <person name="Lutzoni F."/>
            <person name="Magnuson J."/>
            <person name="Mondo S."/>
            <person name="Nolan M."/>
            <person name="Ohm R."/>
            <person name="Pangilinan J."/>
            <person name="Park H.-J."/>
            <person name="Ramirez L."/>
            <person name="Alfaro M."/>
            <person name="Sun H."/>
            <person name="Tritt A."/>
            <person name="Yoshinaga Y."/>
            <person name="Zwiers L.-H."/>
            <person name="Turgeon B."/>
            <person name="Goodwin S."/>
            <person name="Spatafora J."/>
            <person name="Crous P."/>
            <person name="Grigoriev I."/>
        </authorList>
    </citation>
    <scope>NUCLEOTIDE SEQUENCE</scope>
    <source>
        <strain evidence="1">CBS 269.34</strain>
    </source>
</reference>